<dbReference type="AlphaFoldDB" id="D6ZEV3"/>
<dbReference type="Pfam" id="PF09278">
    <property type="entry name" value="MerR-DNA-bind"/>
    <property type="match status" value="1"/>
</dbReference>
<dbReference type="KEGG" id="srt:Srot_1004"/>
<dbReference type="Pfam" id="PF00376">
    <property type="entry name" value="MerR"/>
    <property type="match status" value="1"/>
</dbReference>
<evidence type="ECO:0000256" key="3">
    <source>
        <dbReference type="ARBA" id="ARBA00023004"/>
    </source>
</evidence>
<evidence type="ECO:0000256" key="2">
    <source>
        <dbReference type="ARBA" id="ARBA00022723"/>
    </source>
</evidence>
<dbReference type="Gene3D" id="1.10.1660.10">
    <property type="match status" value="1"/>
</dbReference>
<sequence>MVAVKHQLLSIGDVAERTGTAVSALRYYESLGLIRSTRTAGNQRRFPRHTLRRVSVILAAGRFGIPLAEVAEVFAGLPEDRSPNRADWRRIAARWHDRLEARRKAIEQMQAELTGCIGCGCLSLKSCMTLNWGDELRAEGPGPRRLTELYSPEK</sequence>
<accession>D6ZEV3</accession>
<evidence type="ECO:0000256" key="4">
    <source>
        <dbReference type="ARBA" id="ARBA00023014"/>
    </source>
</evidence>
<keyword evidence="6" id="KW-0238">DNA-binding</keyword>
<organism evidence="9 10">
    <name type="scientific">Segniliparus rotundus (strain ATCC BAA-972 / CDC 1076 / CIP 108378 / DSM 44985 / JCM 13578)</name>
    <dbReference type="NCBI Taxonomy" id="640132"/>
    <lineage>
        <taxon>Bacteria</taxon>
        <taxon>Bacillati</taxon>
        <taxon>Actinomycetota</taxon>
        <taxon>Actinomycetes</taxon>
        <taxon>Mycobacteriales</taxon>
        <taxon>Segniliparaceae</taxon>
        <taxon>Segniliparus</taxon>
    </lineage>
</organism>
<proteinExistence type="predicted"/>
<keyword evidence="2" id="KW-0479">Metal-binding</keyword>
<keyword evidence="5" id="KW-0805">Transcription regulation</keyword>
<dbReference type="PRINTS" id="PR00040">
    <property type="entry name" value="HTHMERR"/>
</dbReference>
<feature type="domain" description="HTH merR-type" evidence="8">
    <location>
        <begin position="8"/>
        <end position="76"/>
    </location>
</feature>
<dbReference type="PANTHER" id="PTHR30204:SF0">
    <property type="entry name" value="REDOX-SENSITIVE TRANSCRIPTIONAL ACTIVATOR SOXR"/>
    <property type="match status" value="1"/>
</dbReference>
<dbReference type="eggNOG" id="COG0789">
    <property type="taxonomic scope" value="Bacteria"/>
</dbReference>
<keyword evidence="3" id="KW-0408">Iron</keyword>
<evidence type="ECO:0000313" key="10">
    <source>
        <dbReference type="Proteomes" id="UP000002247"/>
    </source>
</evidence>
<dbReference type="NCBIfam" id="TIGR01950">
    <property type="entry name" value="SoxR"/>
    <property type="match status" value="1"/>
</dbReference>
<dbReference type="CDD" id="cd01110">
    <property type="entry name" value="HTH_SoxR"/>
    <property type="match status" value="1"/>
</dbReference>
<reference evidence="9 10" key="1">
    <citation type="journal article" date="2010" name="Stand. Genomic Sci.">
        <title>Complete genome sequence of Segniliparus rotundus type strain (CDC 1076).</title>
        <authorList>
            <person name="Sikorski J."/>
            <person name="Lapidus A."/>
            <person name="Copeland A."/>
            <person name="Misra M."/>
            <person name="Glavina Del Rio T."/>
            <person name="Nolan M."/>
            <person name="Lucas S."/>
            <person name="Chen F."/>
            <person name="Tice H."/>
            <person name="Cheng J.F."/>
            <person name="Jando M."/>
            <person name="Schneider S."/>
            <person name="Bruce D."/>
            <person name="Goodwin L."/>
            <person name="Pitluck S."/>
            <person name="Liolios K."/>
            <person name="Mikhailova N."/>
            <person name="Pati A."/>
            <person name="Ivanova N."/>
            <person name="Mavromatis K."/>
            <person name="Chen A."/>
            <person name="Palaniappan K."/>
            <person name="Chertkov O."/>
            <person name="Land M."/>
            <person name="Hauser L."/>
            <person name="Chang Y.J."/>
            <person name="Jeffries C.D."/>
            <person name="Brettin T."/>
            <person name="Detter J.C."/>
            <person name="Han C."/>
            <person name="Rohde M."/>
            <person name="Goker M."/>
            <person name="Bristow J."/>
            <person name="Eisen J.A."/>
            <person name="Markowitz V."/>
            <person name="Hugenholtz P."/>
            <person name="Kyrpides N.C."/>
            <person name="Klenk H.P."/>
        </authorList>
    </citation>
    <scope>NUCLEOTIDE SEQUENCE [LARGE SCALE GENOMIC DNA]</scope>
    <source>
        <strain evidence="10">ATCC BAA-972 / CDC 1076 / CIP 108378 / DSM 44985 / JCM 13578</strain>
    </source>
</reference>
<dbReference type="InterPro" id="IPR015358">
    <property type="entry name" value="Tscrpt_reg_MerR_DNA-bd"/>
</dbReference>
<dbReference type="GO" id="GO:0046872">
    <property type="term" value="F:metal ion binding"/>
    <property type="evidence" value="ECO:0007669"/>
    <property type="project" value="UniProtKB-KW"/>
</dbReference>
<dbReference type="GO" id="GO:0003700">
    <property type="term" value="F:DNA-binding transcription factor activity"/>
    <property type="evidence" value="ECO:0007669"/>
    <property type="project" value="InterPro"/>
</dbReference>
<keyword evidence="7" id="KW-0804">Transcription</keyword>
<dbReference type="Proteomes" id="UP000002247">
    <property type="component" value="Chromosome"/>
</dbReference>
<dbReference type="STRING" id="640132.Srot_1004"/>
<evidence type="ECO:0000256" key="6">
    <source>
        <dbReference type="ARBA" id="ARBA00023125"/>
    </source>
</evidence>
<dbReference type="OrthoDB" id="9802944at2"/>
<dbReference type="InterPro" id="IPR000551">
    <property type="entry name" value="MerR-type_HTH_dom"/>
</dbReference>
<evidence type="ECO:0000256" key="5">
    <source>
        <dbReference type="ARBA" id="ARBA00023015"/>
    </source>
</evidence>
<protein>
    <submittedName>
        <fullName evidence="9">Transcriptional regulator, MerR family</fullName>
    </submittedName>
</protein>
<dbReference type="SMART" id="SM00422">
    <property type="entry name" value="HTH_MERR"/>
    <property type="match status" value="1"/>
</dbReference>
<evidence type="ECO:0000313" key="9">
    <source>
        <dbReference type="EMBL" id="ADG97477.1"/>
    </source>
</evidence>
<evidence type="ECO:0000256" key="7">
    <source>
        <dbReference type="ARBA" id="ARBA00023163"/>
    </source>
</evidence>
<dbReference type="HOGENOM" id="CLU_060077_5_1_11"/>
<dbReference type="GO" id="GO:0003677">
    <property type="term" value="F:DNA binding"/>
    <property type="evidence" value="ECO:0007669"/>
    <property type="project" value="UniProtKB-KW"/>
</dbReference>
<dbReference type="InterPro" id="IPR047057">
    <property type="entry name" value="MerR_fam"/>
</dbReference>
<dbReference type="PROSITE" id="PS50937">
    <property type="entry name" value="HTH_MERR_2"/>
    <property type="match status" value="1"/>
</dbReference>
<gene>
    <name evidence="9" type="ordered locus">Srot_1004</name>
</gene>
<keyword evidence="1" id="KW-0001">2Fe-2S</keyword>
<name>D6ZEV3_SEGRD</name>
<dbReference type="GO" id="GO:0006979">
    <property type="term" value="P:response to oxidative stress"/>
    <property type="evidence" value="ECO:0007669"/>
    <property type="project" value="InterPro"/>
</dbReference>
<dbReference type="InterPro" id="IPR009061">
    <property type="entry name" value="DNA-bd_dom_put_sf"/>
</dbReference>
<dbReference type="RefSeq" id="WP_013137933.1">
    <property type="nucleotide sequence ID" value="NC_014168.1"/>
</dbReference>
<dbReference type="PANTHER" id="PTHR30204">
    <property type="entry name" value="REDOX-CYCLING DRUG-SENSING TRANSCRIPTIONAL ACTIVATOR SOXR"/>
    <property type="match status" value="1"/>
</dbReference>
<dbReference type="InterPro" id="IPR010211">
    <property type="entry name" value="Redox-sen_tscrpt-act_SoxR"/>
</dbReference>
<evidence type="ECO:0000256" key="1">
    <source>
        <dbReference type="ARBA" id="ARBA00022714"/>
    </source>
</evidence>
<dbReference type="EMBL" id="CP001958">
    <property type="protein sequence ID" value="ADG97477.1"/>
    <property type="molecule type" value="Genomic_DNA"/>
</dbReference>
<dbReference type="GO" id="GO:0051537">
    <property type="term" value="F:2 iron, 2 sulfur cluster binding"/>
    <property type="evidence" value="ECO:0007669"/>
    <property type="project" value="UniProtKB-KW"/>
</dbReference>
<keyword evidence="10" id="KW-1185">Reference proteome</keyword>
<evidence type="ECO:0000259" key="8">
    <source>
        <dbReference type="PROSITE" id="PS50937"/>
    </source>
</evidence>
<keyword evidence="4" id="KW-0411">Iron-sulfur</keyword>
<dbReference type="SUPFAM" id="SSF46955">
    <property type="entry name" value="Putative DNA-binding domain"/>
    <property type="match status" value="1"/>
</dbReference>